<evidence type="ECO:0000313" key="3">
    <source>
        <dbReference type="Proteomes" id="UP000604046"/>
    </source>
</evidence>
<reference evidence="2" key="1">
    <citation type="submission" date="2021-02" db="EMBL/GenBank/DDBJ databases">
        <authorList>
            <person name="Dougan E. K."/>
            <person name="Rhodes N."/>
            <person name="Thang M."/>
            <person name="Chan C."/>
        </authorList>
    </citation>
    <scope>NUCLEOTIDE SEQUENCE</scope>
</reference>
<feature type="compositionally biased region" description="Basic and acidic residues" evidence="1">
    <location>
        <begin position="13"/>
        <end position="22"/>
    </location>
</feature>
<evidence type="ECO:0000313" key="2">
    <source>
        <dbReference type="EMBL" id="CAE7245109.1"/>
    </source>
</evidence>
<organism evidence="2 3">
    <name type="scientific">Symbiodinium natans</name>
    <dbReference type="NCBI Taxonomy" id="878477"/>
    <lineage>
        <taxon>Eukaryota</taxon>
        <taxon>Sar</taxon>
        <taxon>Alveolata</taxon>
        <taxon>Dinophyceae</taxon>
        <taxon>Suessiales</taxon>
        <taxon>Symbiodiniaceae</taxon>
        <taxon>Symbiodinium</taxon>
    </lineage>
</organism>
<gene>
    <name evidence="2" type="ORF">SNAT2548_LOCUS11530</name>
</gene>
<feature type="region of interest" description="Disordered" evidence="1">
    <location>
        <begin position="1"/>
        <end position="27"/>
    </location>
</feature>
<dbReference type="Proteomes" id="UP000604046">
    <property type="component" value="Unassembled WGS sequence"/>
</dbReference>
<keyword evidence="3" id="KW-1185">Reference proteome</keyword>
<evidence type="ECO:0000256" key="1">
    <source>
        <dbReference type="SAM" id="MobiDB-lite"/>
    </source>
</evidence>
<dbReference type="EMBL" id="CAJNDS010001043">
    <property type="protein sequence ID" value="CAE7245109.1"/>
    <property type="molecule type" value="Genomic_DNA"/>
</dbReference>
<dbReference type="AlphaFoldDB" id="A0A812LJ52"/>
<sequence length="536" mass="57590">MQQALFARSSRMSSRERGHASDEDLGESEELDAAVSAKFFGDVFNTFAGVANALADAGMTVGSAVANAVTVVGSRVIEAPTMRISDFDDTMTDLVNDVGSQASQVLDVTATTTRQLAQKSARMTIRLAETTLEHAKKTAEQGAKVATAVGNAIANAAVAFGNEVAKVGPLVVGMSQTVWNQVKSFINCARLSTSVSLCHVLIGKECDCNAGSYVRFTSSQMEVRCKFSRTSEFAAGVGIRTTSAKTKTPNVLPGSDYEQAFKTVDQVMKSHDIMKEPRTNSRELNVFEASLSRQAGLHVAVDGVSQFSPDTGLLLIDFCHDVTVTVQNNGWTKLAGRQGLVGTSSALRIVISGEIRASYDTYIKGQGSCTYTYWRHLRKPKKKMFCAGKFCLLFVLQTKVELVGKGSLTGTVEFSNEARFSVSATVTVDKNGNSEVSVETPEMRHQEEVQIAASADASVRLSVGPEFMVWPLPGIPVTFAPKLHAEAKAKGTITHPGAGMVSKSVLIHDVISLRRRFPVLFRLLGLGLGVLIAPYR</sequence>
<accession>A0A812LJ52</accession>
<protein>
    <submittedName>
        <fullName evidence="2">Uncharacterized protein</fullName>
    </submittedName>
</protein>
<name>A0A812LJ52_9DINO</name>
<dbReference type="OrthoDB" id="422085at2759"/>
<proteinExistence type="predicted"/>
<comment type="caution">
    <text evidence="2">The sequence shown here is derived from an EMBL/GenBank/DDBJ whole genome shotgun (WGS) entry which is preliminary data.</text>
</comment>